<dbReference type="Proteomes" id="UP000039324">
    <property type="component" value="Unassembled WGS sequence"/>
</dbReference>
<dbReference type="Gene3D" id="3.40.50.2300">
    <property type="match status" value="1"/>
</dbReference>
<evidence type="ECO:0008006" key="10">
    <source>
        <dbReference type="Google" id="ProtNLM"/>
    </source>
</evidence>
<evidence type="ECO:0000259" key="4">
    <source>
        <dbReference type="PROSITE" id="PS50109"/>
    </source>
</evidence>
<feature type="domain" description="PAS" evidence="6">
    <location>
        <begin position="167"/>
        <end position="220"/>
    </location>
</feature>
<dbReference type="PANTHER" id="PTHR45339:SF1">
    <property type="entry name" value="HYBRID SIGNAL TRANSDUCTION HISTIDINE KINASE J"/>
    <property type="match status" value="1"/>
</dbReference>
<dbReference type="GO" id="GO:0000155">
    <property type="term" value="F:phosphorelay sensor kinase activity"/>
    <property type="evidence" value="ECO:0007669"/>
    <property type="project" value="InterPro"/>
</dbReference>
<dbReference type="SMART" id="SM00448">
    <property type="entry name" value="REC"/>
    <property type="match status" value="1"/>
</dbReference>
<dbReference type="SMART" id="SM00387">
    <property type="entry name" value="HATPase_c"/>
    <property type="match status" value="1"/>
</dbReference>
<dbReference type="Gene3D" id="3.30.565.10">
    <property type="entry name" value="Histidine kinase-like ATPase, C-terminal domain"/>
    <property type="match status" value="1"/>
</dbReference>
<dbReference type="SMART" id="SM00388">
    <property type="entry name" value="HisKA"/>
    <property type="match status" value="1"/>
</dbReference>
<dbReference type="PANTHER" id="PTHR45339">
    <property type="entry name" value="HYBRID SIGNAL TRANSDUCTION HISTIDINE KINASE J"/>
    <property type="match status" value="1"/>
</dbReference>
<evidence type="ECO:0000256" key="2">
    <source>
        <dbReference type="ARBA" id="ARBA00023012"/>
    </source>
</evidence>
<evidence type="ECO:0000313" key="9">
    <source>
        <dbReference type="Proteomes" id="UP000039324"/>
    </source>
</evidence>
<gene>
    <name evidence="8" type="ORF">PBRA_005734</name>
</gene>
<dbReference type="Pfam" id="PF02518">
    <property type="entry name" value="HATPase_c"/>
    <property type="match status" value="1"/>
</dbReference>
<dbReference type="Pfam" id="PF00512">
    <property type="entry name" value="HisKA"/>
    <property type="match status" value="1"/>
</dbReference>
<dbReference type="InterPro" id="IPR036890">
    <property type="entry name" value="HATPase_C_sf"/>
</dbReference>
<dbReference type="InterPro" id="IPR035965">
    <property type="entry name" value="PAS-like_dom_sf"/>
</dbReference>
<dbReference type="PROSITE" id="PS50109">
    <property type="entry name" value="HIS_KIN"/>
    <property type="match status" value="1"/>
</dbReference>
<dbReference type="STRING" id="37360.A0A0G4IPK3"/>
<dbReference type="PRINTS" id="PR00344">
    <property type="entry name" value="BCTRLSENSOR"/>
</dbReference>
<dbReference type="EMBL" id="CDSF01000078">
    <property type="protein sequence ID" value="CEO97130.1"/>
    <property type="molecule type" value="Genomic_DNA"/>
</dbReference>
<dbReference type="InterPro" id="IPR005467">
    <property type="entry name" value="His_kinase_dom"/>
</dbReference>
<dbReference type="OMA" id="RAYHASH"/>
<dbReference type="Gene3D" id="1.10.287.130">
    <property type="match status" value="1"/>
</dbReference>
<dbReference type="InterPro" id="IPR001789">
    <property type="entry name" value="Sig_transdc_resp-reg_receiver"/>
</dbReference>
<dbReference type="Pfam" id="PF00072">
    <property type="entry name" value="Response_reg"/>
    <property type="match status" value="1"/>
</dbReference>
<keyword evidence="9" id="KW-1185">Reference proteome</keyword>
<feature type="domain" description="Response regulatory" evidence="5">
    <location>
        <begin position="594"/>
        <end position="711"/>
    </location>
</feature>
<dbReference type="Pfam" id="PF13426">
    <property type="entry name" value="PAS_9"/>
    <property type="match status" value="2"/>
</dbReference>
<dbReference type="InterPro" id="IPR004358">
    <property type="entry name" value="Sig_transdc_His_kin-like_C"/>
</dbReference>
<dbReference type="InterPro" id="IPR000700">
    <property type="entry name" value="PAS-assoc_C"/>
</dbReference>
<dbReference type="CDD" id="cd16922">
    <property type="entry name" value="HATPase_EvgS-ArcB-TorS-like"/>
    <property type="match status" value="1"/>
</dbReference>
<feature type="modified residue" description="4-aspartylphosphate" evidence="3">
    <location>
        <position position="644"/>
    </location>
</feature>
<evidence type="ECO:0000259" key="7">
    <source>
        <dbReference type="PROSITE" id="PS50113"/>
    </source>
</evidence>
<feature type="domain" description="PAS" evidence="6">
    <location>
        <begin position="52"/>
        <end position="98"/>
    </location>
</feature>
<dbReference type="Gene3D" id="3.30.450.20">
    <property type="entry name" value="PAS domain"/>
    <property type="match status" value="2"/>
</dbReference>
<keyword evidence="1 3" id="KW-0597">Phosphoprotein</keyword>
<evidence type="ECO:0000259" key="6">
    <source>
        <dbReference type="PROSITE" id="PS50112"/>
    </source>
</evidence>
<sequence>MAQGTAFHKVSSYLTPKQRDLFQSTGDAAERERLIETGRFKRYSSACLAIGQIFEDSSNAMVIVDKVGDIVLVNDNAETMFQYQRVELIGNNVSMLIPGRYAESHHHRVAEFMMNPCCRPMGVGRDLYGVRKDGSEIPLEISLSPMKFLDEVFTAAIIADITERKRAERMFRIAVEASPTAMILVDATMQIVLVNSKSEALFQFTRAEMVGRHLDMIIPERYRAYHASHTRFFMREPTTRAMGKGERTLYGLKKDGTEFAIAIGLNVINGNEKEEGMMVLASITDMTEKIEMENVIKSSQVALEASHLKSIFLANMTHEIRTPMSDIISTMDLLASTELSEEQRLYVDMLKDSSRTLMGILNNVIDFSKIEAGNTETEFVEFDLCDLVDKAQALFSGRAAGRNIAFHVSRPDTPIVVVSDEVKVRQVLLNILDNAIKFTGEGSITLQLDIVEPVHDTRPWLPLSSSPPTGSELNTVTVRFTVADTGIGMSQDAMSDLFNDFYQADQSTTRRYGGTGLGLAICKKLIQILGGTISVESEEGKGSTFMITLAFACTNTPSAVRDSVADRECGSKNSSGVQARQPEETWQRAAARLHILVVEDNDVNRSILQRVLQKLGHDVEIATDGIQAVAMLEEPVRYDIVFMDCQMPVMDGYEATKIIRAMPQRRTLPIIALTASAIKGDRERCLEVGMNEYLTKPIRMEKLKEMINNFVGVRPEQV</sequence>
<feature type="domain" description="PAC" evidence="7">
    <location>
        <begin position="123"/>
        <end position="173"/>
    </location>
</feature>
<dbReference type="SUPFAM" id="SSF47384">
    <property type="entry name" value="Homodimeric domain of signal transducing histidine kinase"/>
    <property type="match status" value="1"/>
</dbReference>
<evidence type="ECO:0000256" key="3">
    <source>
        <dbReference type="PROSITE-ProRule" id="PRU00169"/>
    </source>
</evidence>
<dbReference type="SMART" id="SM00086">
    <property type="entry name" value="PAC"/>
    <property type="match status" value="2"/>
</dbReference>
<dbReference type="PROSITE" id="PS50110">
    <property type="entry name" value="RESPONSE_REGULATORY"/>
    <property type="match status" value="1"/>
</dbReference>
<reference evidence="8 9" key="1">
    <citation type="submission" date="2015-02" db="EMBL/GenBank/DDBJ databases">
        <authorList>
            <person name="Chooi Y.-H."/>
        </authorList>
    </citation>
    <scope>NUCLEOTIDE SEQUENCE [LARGE SCALE GENOMIC DNA]</scope>
    <source>
        <strain evidence="8">E3</strain>
    </source>
</reference>
<dbReference type="InterPro" id="IPR000014">
    <property type="entry name" value="PAS"/>
</dbReference>
<keyword evidence="2" id="KW-0902">Two-component regulatory system</keyword>
<dbReference type="FunFam" id="3.30.565.10:FF:000010">
    <property type="entry name" value="Sensor histidine kinase RcsC"/>
    <property type="match status" value="1"/>
</dbReference>
<dbReference type="InterPro" id="IPR003594">
    <property type="entry name" value="HATPase_dom"/>
</dbReference>
<dbReference type="OrthoDB" id="60033at2759"/>
<dbReference type="SMART" id="SM00091">
    <property type="entry name" value="PAS"/>
    <property type="match status" value="2"/>
</dbReference>
<dbReference type="AlphaFoldDB" id="A0A0G4IPK3"/>
<dbReference type="InterPro" id="IPR036097">
    <property type="entry name" value="HisK_dim/P_sf"/>
</dbReference>
<proteinExistence type="predicted"/>
<dbReference type="PROSITE" id="PS50112">
    <property type="entry name" value="PAS"/>
    <property type="match status" value="2"/>
</dbReference>
<dbReference type="SUPFAM" id="SSF55785">
    <property type="entry name" value="PYP-like sensor domain (PAS domain)"/>
    <property type="match status" value="2"/>
</dbReference>
<dbReference type="InterPro" id="IPR001610">
    <property type="entry name" value="PAC"/>
</dbReference>
<organism evidence="8 9">
    <name type="scientific">Plasmodiophora brassicae</name>
    <name type="common">Clubroot disease agent</name>
    <dbReference type="NCBI Taxonomy" id="37360"/>
    <lineage>
        <taxon>Eukaryota</taxon>
        <taxon>Sar</taxon>
        <taxon>Rhizaria</taxon>
        <taxon>Endomyxa</taxon>
        <taxon>Phytomyxea</taxon>
        <taxon>Plasmodiophorida</taxon>
        <taxon>Plasmodiophoridae</taxon>
        <taxon>Plasmodiophora</taxon>
    </lineage>
</organism>
<evidence type="ECO:0000259" key="5">
    <source>
        <dbReference type="PROSITE" id="PS50110"/>
    </source>
</evidence>
<dbReference type="InterPro" id="IPR003661">
    <property type="entry name" value="HisK_dim/P_dom"/>
</dbReference>
<accession>A0A0G4IPK3</accession>
<dbReference type="InterPro" id="IPR011006">
    <property type="entry name" value="CheY-like_superfamily"/>
</dbReference>
<dbReference type="CDD" id="cd00082">
    <property type="entry name" value="HisKA"/>
    <property type="match status" value="1"/>
</dbReference>
<dbReference type="NCBIfam" id="TIGR00229">
    <property type="entry name" value="sensory_box"/>
    <property type="match status" value="2"/>
</dbReference>
<evidence type="ECO:0000256" key="1">
    <source>
        <dbReference type="ARBA" id="ARBA00022553"/>
    </source>
</evidence>
<protein>
    <recommendedName>
        <fullName evidence="10">Histidine kinase</fullName>
    </recommendedName>
</protein>
<dbReference type="SUPFAM" id="SSF52172">
    <property type="entry name" value="CheY-like"/>
    <property type="match status" value="1"/>
</dbReference>
<dbReference type="SUPFAM" id="SSF55874">
    <property type="entry name" value="ATPase domain of HSP90 chaperone/DNA topoisomerase II/histidine kinase"/>
    <property type="match status" value="1"/>
</dbReference>
<feature type="domain" description="Histidine kinase" evidence="4">
    <location>
        <begin position="315"/>
        <end position="553"/>
    </location>
</feature>
<dbReference type="PROSITE" id="PS50113">
    <property type="entry name" value="PAC"/>
    <property type="match status" value="1"/>
</dbReference>
<evidence type="ECO:0000313" key="8">
    <source>
        <dbReference type="EMBL" id="CEO97130.1"/>
    </source>
</evidence>
<dbReference type="CDD" id="cd17546">
    <property type="entry name" value="REC_hyHK_CKI1_RcsC-like"/>
    <property type="match status" value="1"/>
</dbReference>
<dbReference type="CDD" id="cd00130">
    <property type="entry name" value="PAS"/>
    <property type="match status" value="2"/>
</dbReference>
<name>A0A0G4IPK3_PLABS</name>